<dbReference type="GO" id="GO:0046417">
    <property type="term" value="P:chorismate metabolic process"/>
    <property type="evidence" value="ECO:0007669"/>
    <property type="project" value="InterPro"/>
</dbReference>
<organism evidence="1 2">
    <name type="scientific">Roseibium alexandrii</name>
    <dbReference type="NCBI Taxonomy" id="388408"/>
    <lineage>
        <taxon>Bacteria</taxon>
        <taxon>Pseudomonadati</taxon>
        <taxon>Pseudomonadota</taxon>
        <taxon>Alphaproteobacteria</taxon>
        <taxon>Hyphomicrobiales</taxon>
        <taxon>Stappiaceae</taxon>
        <taxon>Roseibium</taxon>
    </lineage>
</organism>
<dbReference type="Proteomes" id="UP000053235">
    <property type="component" value="Unassembled WGS sequence"/>
</dbReference>
<keyword evidence="2" id="KW-1185">Reference proteome</keyword>
<evidence type="ECO:0000313" key="2">
    <source>
        <dbReference type="Proteomes" id="UP000053235"/>
    </source>
</evidence>
<dbReference type="InterPro" id="IPR036263">
    <property type="entry name" value="Chorismate_II_sf"/>
</dbReference>
<dbReference type="Gene3D" id="1.20.59.10">
    <property type="entry name" value="Chorismate mutase"/>
    <property type="match status" value="1"/>
</dbReference>
<dbReference type="AlphaFoldDB" id="A0A0M7A6S0"/>
<dbReference type="SUPFAM" id="SSF48600">
    <property type="entry name" value="Chorismate mutase II"/>
    <property type="match status" value="1"/>
</dbReference>
<dbReference type="OrthoDB" id="7268348at2"/>
<dbReference type="STRING" id="388408.LAX5112_02075"/>
<reference evidence="2" key="1">
    <citation type="submission" date="2015-07" db="EMBL/GenBank/DDBJ databases">
        <authorList>
            <person name="Rodrigo-Torres Lidia"/>
            <person name="Arahal R.David."/>
        </authorList>
    </citation>
    <scope>NUCLEOTIDE SEQUENCE [LARGE SCALE GENOMIC DNA]</scope>
    <source>
        <strain evidence="2">CECT 5112</strain>
    </source>
</reference>
<dbReference type="InterPro" id="IPR036979">
    <property type="entry name" value="CM_dom_sf"/>
</dbReference>
<protein>
    <submittedName>
        <fullName evidence="1">Chorismate mutase</fullName>
    </submittedName>
</protein>
<proteinExistence type="predicted"/>
<sequence>MTRSPDNCASIDTARARLAEIDARIYDALVERHQTETDLAALHESADASSQTQDFDHDTDLIRSLAELNQGALPLVALEEIWRAILATSAERPAGSAIHLDGSGDLVGMLDLARYYFSFSAELVPGSDAADVAGAVSDAVFDIGLVALSDRADLPWWRGLNESGAQIRARLPLVLVDERPADLPALVLAKSDRIVDKPEIAVYDARWSDRLPGKLMDQGIEVLSFYRSATGVDALLAVSGDLPEDAVLAACLEAGAAPDVLRAVGGYAAPIDGASDPDDVFDPADAGDLG</sequence>
<accession>A0A0M7A6S0</accession>
<name>A0A0M7A6S0_9HYPH</name>
<evidence type="ECO:0000313" key="1">
    <source>
        <dbReference type="EMBL" id="CTQ69334.1"/>
    </source>
</evidence>
<gene>
    <name evidence="1" type="ORF">LAX5112_02075</name>
</gene>
<dbReference type="EMBL" id="CXWD01000007">
    <property type="protein sequence ID" value="CTQ69334.1"/>
    <property type="molecule type" value="Genomic_DNA"/>
</dbReference>
<dbReference type="RefSeq" id="WP_055671749.1">
    <property type="nucleotide sequence ID" value="NZ_CXWD01000007.1"/>
</dbReference>